<evidence type="ECO:0000313" key="1">
    <source>
        <dbReference type="EMBL" id="QUX26357.1"/>
    </source>
</evidence>
<accession>A0ABX8BVU0</accession>
<gene>
    <name evidence="1" type="ORF">KGD84_32165</name>
</gene>
<dbReference type="Proteomes" id="UP000676079">
    <property type="component" value="Plasmid unnamed2"/>
</dbReference>
<geneLocation type="plasmid" evidence="1 2">
    <name>unnamed2</name>
</geneLocation>
<dbReference type="EMBL" id="CP074134">
    <property type="protein sequence ID" value="QUX26357.1"/>
    <property type="molecule type" value="Genomic_DNA"/>
</dbReference>
<sequence length="91" mass="9981">MTTNTPSSGPSGTVSVRLVGGHPRWAGQVLEVPRAEVHDAPLEDVGAFLKIEDGSYPDHLAMTEGVDWRAHYAPVADDDRQVWRFQGWVPS</sequence>
<proteinExistence type="predicted"/>
<dbReference type="RefSeq" id="WP_220566130.1">
    <property type="nucleotide sequence ID" value="NZ_CP074134.1"/>
</dbReference>
<keyword evidence="2" id="KW-1185">Reference proteome</keyword>
<organism evidence="1 2">
    <name type="scientific">Nocardiopsis changdeensis</name>
    <dbReference type="NCBI Taxonomy" id="2831969"/>
    <lineage>
        <taxon>Bacteria</taxon>
        <taxon>Bacillati</taxon>
        <taxon>Actinomycetota</taxon>
        <taxon>Actinomycetes</taxon>
        <taxon>Streptosporangiales</taxon>
        <taxon>Nocardiopsidaceae</taxon>
        <taxon>Nocardiopsis</taxon>
    </lineage>
</organism>
<name>A0ABX8BVU0_9ACTN</name>
<protein>
    <submittedName>
        <fullName evidence="1">Uncharacterized protein</fullName>
    </submittedName>
</protein>
<keyword evidence="1" id="KW-0614">Plasmid</keyword>
<evidence type="ECO:0000313" key="2">
    <source>
        <dbReference type="Proteomes" id="UP000676079"/>
    </source>
</evidence>
<reference evidence="2" key="1">
    <citation type="submission" date="2021-05" db="EMBL/GenBank/DDBJ databases">
        <title>Direct Submission.</title>
        <authorList>
            <person name="Li K."/>
            <person name="Gao J."/>
        </authorList>
    </citation>
    <scope>NUCLEOTIDE SEQUENCE [LARGE SCALE GENOMIC DNA]</scope>
    <source>
        <strain evidence="2">Mg02</strain>
        <plasmid evidence="2">unnamed2</plasmid>
    </source>
</reference>